<feature type="region of interest" description="Disordered" evidence="1">
    <location>
        <begin position="1"/>
        <end position="33"/>
    </location>
</feature>
<evidence type="ECO:0000313" key="4">
    <source>
        <dbReference type="WBParaSite" id="Pan_g9462.t1"/>
    </source>
</evidence>
<reference evidence="3" key="1">
    <citation type="journal article" date="2013" name="Genetics">
        <title>The draft genome and transcriptome of Panagrellus redivivus are shaped by the harsh demands of a free-living lifestyle.</title>
        <authorList>
            <person name="Srinivasan J."/>
            <person name="Dillman A.R."/>
            <person name="Macchietto M.G."/>
            <person name="Heikkinen L."/>
            <person name="Lakso M."/>
            <person name="Fracchia K.M."/>
            <person name="Antoshechkin I."/>
            <person name="Mortazavi A."/>
            <person name="Wong G."/>
            <person name="Sternberg P.W."/>
        </authorList>
    </citation>
    <scope>NUCLEOTIDE SEQUENCE [LARGE SCALE GENOMIC DNA]</scope>
    <source>
        <strain evidence="3">MT8872</strain>
    </source>
</reference>
<feature type="compositionally biased region" description="Polar residues" evidence="1">
    <location>
        <begin position="1"/>
        <end position="24"/>
    </location>
</feature>
<name>A0A7E4WCY7_PANRE</name>
<organism evidence="3 4">
    <name type="scientific">Panagrellus redivivus</name>
    <name type="common">Microworm</name>
    <dbReference type="NCBI Taxonomy" id="6233"/>
    <lineage>
        <taxon>Eukaryota</taxon>
        <taxon>Metazoa</taxon>
        <taxon>Ecdysozoa</taxon>
        <taxon>Nematoda</taxon>
        <taxon>Chromadorea</taxon>
        <taxon>Rhabditida</taxon>
        <taxon>Tylenchina</taxon>
        <taxon>Panagrolaimomorpha</taxon>
        <taxon>Panagrolaimoidea</taxon>
        <taxon>Panagrolaimidae</taxon>
        <taxon>Panagrellus</taxon>
    </lineage>
</organism>
<keyword evidence="2" id="KW-1133">Transmembrane helix</keyword>
<feature type="compositionally biased region" description="Polar residues" evidence="1">
    <location>
        <begin position="382"/>
        <end position="395"/>
    </location>
</feature>
<feature type="compositionally biased region" description="Polar residues" evidence="1">
    <location>
        <begin position="253"/>
        <end position="281"/>
    </location>
</feature>
<sequence>MNPSQCGTVNDSTVSSTKHTSLTSDAGHKTKDDPSDGNFTSRYVIFNLRFMMRFIAFFGTATIIVLQIIELFTPAHDQFQGFIETFSFGGLECKVYRHHIRHNNNLFHVYVKCFSLTMALWLQMKICVLFLPLSHGYWLYTRQEKLIPLRTTAVMIAFFNSVPLIILTVEDCLPAASLFLFLSVVVFICLLMDRIFVRDRDYYKLDIYDDMPLLSSQFWEGQRRRRRRDVNAATYSTNSLMAEASEPQPPPQAFSTNAPPFEPPTQTSSNEPFKFSGSMTTSKENVQTEVVAIGGHQGRRVQSTDKLCTKGSRDSSSCEAIGKPSAERTKDILDATTSAEPVGEPTKATVSASKEAVENVTTPVPSAHARSSKMSKTPVVSRPSNKQSRNPQTPKTIHIMSKKQKDTSKPSEKVEKTQEMSTKSSH</sequence>
<feature type="compositionally biased region" description="Basic and acidic residues" evidence="1">
    <location>
        <begin position="403"/>
        <end position="418"/>
    </location>
</feature>
<dbReference type="Proteomes" id="UP000492821">
    <property type="component" value="Unassembled WGS sequence"/>
</dbReference>
<feature type="region of interest" description="Disordered" evidence="1">
    <location>
        <begin position="293"/>
        <end position="426"/>
    </location>
</feature>
<evidence type="ECO:0000256" key="2">
    <source>
        <dbReference type="SAM" id="Phobius"/>
    </source>
</evidence>
<keyword evidence="3" id="KW-1185">Reference proteome</keyword>
<feature type="transmembrane region" description="Helical" evidence="2">
    <location>
        <begin position="175"/>
        <end position="197"/>
    </location>
</feature>
<keyword evidence="2" id="KW-0812">Transmembrane</keyword>
<accession>A0A7E4WCY7</accession>
<dbReference type="AlphaFoldDB" id="A0A7E4WCY7"/>
<feature type="transmembrane region" description="Helical" evidence="2">
    <location>
        <begin position="120"/>
        <end position="140"/>
    </location>
</feature>
<keyword evidence="2" id="KW-0472">Membrane</keyword>
<dbReference type="WBParaSite" id="Pan_g9462.t1">
    <property type="protein sequence ID" value="Pan_g9462.t1"/>
    <property type="gene ID" value="Pan_g9462"/>
</dbReference>
<feature type="region of interest" description="Disordered" evidence="1">
    <location>
        <begin position="239"/>
        <end position="281"/>
    </location>
</feature>
<feature type="transmembrane region" description="Helical" evidence="2">
    <location>
        <begin position="152"/>
        <end position="169"/>
    </location>
</feature>
<feature type="transmembrane region" description="Helical" evidence="2">
    <location>
        <begin position="50"/>
        <end position="69"/>
    </location>
</feature>
<evidence type="ECO:0000256" key="1">
    <source>
        <dbReference type="SAM" id="MobiDB-lite"/>
    </source>
</evidence>
<proteinExistence type="predicted"/>
<reference evidence="4" key="2">
    <citation type="submission" date="2020-10" db="UniProtKB">
        <authorList>
            <consortium name="WormBaseParasite"/>
        </authorList>
    </citation>
    <scope>IDENTIFICATION</scope>
</reference>
<evidence type="ECO:0000313" key="3">
    <source>
        <dbReference type="Proteomes" id="UP000492821"/>
    </source>
</evidence>
<protein>
    <submittedName>
        <fullName evidence="4">Transmembrane protein</fullName>
    </submittedName>
</protein>